<evidence type="ECO:0000313" key="3">
    <source>
        <dbReference type="Proteomes" id="UP000321363"/>
    </source>
</evidence>
<dbReference type="RefSeq" id="WP_146945753.1">
    <property type="nucleotide sequence ID" value="NZ_VOQF01000001.1"/>
</dbReference>
<reference evidence="2 3" key="1">
    <citation type="journal article" date="2005" name="Int. J. Syst. Evol. Microbiol.">
        <title>Bacillus litoralis sp. nov., isolated from a tidal flat of the Yellow Sea in Korea.</title>
        <authorList>
            <person name="Yoon J.H."/>
            <person name="Oh T.K."/>
        </authorList>
    </citation>
    <scope>NUCLEOTIDE SEQUENCE [LARGE SCALE GENOMIC DNA]</scope>
    <source>
        <strain evidence="2 3">SW-211</strain>
    </source>
</reference>
<organism evidence="2 3">
    <name type="scientific">Metabacillus litoralis</name>
    <dbReference type="NCBI Taxonomy" id="152268"/>
    <lineage>
        <taxon>Bacteria</taxon>
        <taxon>Bacillati</taxon>
        <taxon>Bacillota</taxon>
        <taxon>Bacilli</taxon>
        <taxon>Bacillales</taxon>
        <taxon>Bacillaceae</taxon>
        <taxon>Metabacillus</taxon>
    </lineage>
</organism>
<protein>
    <submittedName>
        <fullName evidence="2">DUF3278 domain-containing protein</fullName>
    </submittedName>
</protein>
<comment type="caution">
    <text evidence="2">The sequence shown here is derived from an EMBL/GenBank/DDBJ whole genome shotgun (WGS) entry which is preliminary data.</text>
</comment>
<feature type="transmembrane region" description="Helical" evidence="1">
    <location>
        <begin position="91"/>
        <end position="110"/>
    </location>
</feature>
<feature type="transmembrane region" description="Helical" evidence="1">
    <location>
        <begin position="51"/>
        <end position="70"/>
    </location>
</feature>
<gene>
    <name evidence="2" type="ORF">FS935_01480</name>
</gene>
<dbReference type="AlphaFoldDB" id="A0A5C6W513"/>
<keyword evidence="1" id="KW-1133">Transmembrane helix</keyword>
<evidence type="ECO:0000313" key="2">
    <source>
        <dbReference type="EMBL" id="TXC92891.1"/>
    </source>
</evidence>
<sequence>MMKSWISFLIPNDEYKEKRVLYFFAEGALILFISQIIMLICTKFFNISSELALLVSVAIFLFYTTARYIISGIEYTDITSERSYKREIKNICIKTCGFVVIYIVLYLIIVDIPSNLIGWMEIIGLLVSIGIVWFFTNYISLNRSYKKNKELI</sequence>
<keyword evidence="1" id="KW-0812">Transmembrane</keyword>
<dbReference type="Proteomes" id="UP000321363">
    <property type="component" value="Unassembled WGS sequence"/>
</dbReference>
<evidence type="ECO:0000256" key="1">
    <source>
        <dbReference type="SAM" id="Phobius"/>
    </source>
</evidence>
<dbReference type="OrthoDB" id="2429113at2"/>
<name>A0A5C6W513_9BACI</name>
<accession>A0A5C6W513</accession>
<proteinExistence type="predicted"/>
<feature type="transmembrane region" description="Helical" evidence="1">
    <location>
        <begin position="20"/>
        <end position="45"/>
    </location>
</feature>
<keyword evidence="3" id="KW-1185">Reference proteome</keyword>
<feature type="transmembrane region" description="Helical" evidence="1">
    <location>
        <begin position="116"/>
        <end position="139"/>
    </location>
</feature>
<dbReference type="EMBL" id="VOQF01000001">
    <property type="protein sequence ID" value="TXC92891.1"/>
    <property type="molecule type" value="Genomic_DNA"/>
</dbReference>
<keyword evidence="1" id="KW-0472">Membrane</keyword>